<proteinExistence type="predicted"/>
<gene>
    <name evidence="1" type="ORF">F511_33891</name>
</gene>
<dbReference type="AlphaFoldDB" id="A0A2Z7BMQ4"/>
<evidence type="ECO:0000313" key="2">
    <source>
        <dbReference type="Proteomes" id="UP000250235"/>
    </source>
</evidence>
<accession>A0A2Z7BMQ4</accession>
<dbReference type="EMBL" id="KV003976">
    <property type="protein sequence ID" value="KZV35942.1"/>
    <property type="molecule type" value="Genomic_DNA"/>
</dbReference>
<sequence>MRLTYYPTAIVGALRAKRVLRRWSRRYNEEVSTPASAAAKEEDILRSIQTVEAARKQLQRSATPRKMIGSYAQSVTVGIMGTAWKRRTCISSTRILDIYPQLAHS</sequence>
<reference evidence="1 2" key="1">
    <citation type="journal article" date="2015" name="Proc. Natl. Acad. Sci. U.S.A.">
        <title>The resurrection genome of Boea hygrometrica: A blueprint for survival of dehydration.</title>
        <authorList>
            <person name="Xiao L."/>
            <person name="Yang G."/>
            <person name="Zhang L."/>
            <person name="Yang X."/>
            <person name="Zhao S."/>
            <person name="Ji Z."/>
            <person name="Zhou Q."/>
            <person name="Hu M."/>
            <person name="Wang Y."/>
            <person name="Chen M."/>
            <person name="Xu Y."/>
            <person name="Jin H."/>
            <person name="Xiao X."/>
            <person name="Hu G."/>
            <person name="Bao F."/>
            <person name="Hu Y."/>
            <person name="Wan P."/>
            <person name="Li L."/>
            <person name="Deng X."/>
            <person name="Kuang T."/>
            <person name="Xiang C."/>
            <person name="Zhu J.K."/>
            <person name="Oliver M.J."/>
            <person name="He Y."/>
        </authorList>
    </citation>
    <scope>NUCLEOTIDE SEQUENCE [LARGE SCALE GENOMIC DNA]</scope>
    <source>
        <strain evidence="2">cv. XS01</strain>
    </source>
</reference>
<name>A0A2Z7BMQ4_9LAMI</name>
<protein>
    <submittedName>
        <fullName evidence="1">Uncharacterized protein</fullName>
    </submittedName>
</protein>
<evidence type="ECO:0000313" key="1">
    <source>
        <dbReference type="EMBL" id="KZV35942.1"/>
    </source>
</evidence>
<dbReference type="Proteomes" id="UP000250235">
    <property type="component" value="Unassembled WGS sequence"/>
</dbReference>
<organism evidence="1 2">
    <name type="scientific">Dorcoceras hygrometricum</name>
    <dbReference type="NCBI Taxonomy" id="472368"/>
    <lineage>
        <taxon>Eukaryota</taxon>
        <taxon>Viridiplantae</taxon>
        <taxon>Streptophyta</taxon>
        <taxon>Embryophyta</taxon>
        <taxon>Tracheophyta</taxon>
        <taxon>Spermatophyta</taxon>
        <taxon>Magnoliopsida</taxon>
        <taxon>eudicotyledons</taxon>
        <taxon>Gunneridae</taxon>
        <taxon>Pentapetalae</taxon>
        <taxon>asterids</taxon>
        <taxon>lamiids</taxon>
        <taxon>Lamiales</taxon>
        <taxon>Gesneriaceae</taxon>
        <taxon>Didymocarpoideae</taxon>
        <taxon>Trichosporeae</taxon>
        <taxon>Loxocarpinae</taxon>
        <taxon>Dorcoceras</taxon>
    </lineage>
</organism>
<keyword evidence="2" id="KW-1185">Reference proteome</keyword>